<dbReference type="EMBL" id="NMUH01004683">
    <property type="protein sequence ID" value="MQM10478.1"/>
    <property type="molecule type" value="Genomic_DNA"/>
</dbReference>
<comment type="caution">
    <text evidence="3">The sequence shown here is derived from an EMBL/GenBank/DDBJ whole genome shotgun (WGS) entry which is preliminary data.</text>
</comment>
<sequence length="505" mass="55391">MAKGGKPKKRAVPSLLAPGKKMKFQRKKGKAAPARTPPAADVEDVEASTAGRKKKDGGGGRKGGYIFMCNARTKPQCYQYRVFGLPKGKLEDVERIRKGTMLFLYDFDLKLLYGVYKSTSKGGLNFEASAFNGKFPSQVKFKIFRDCLPLPESSLKHAIQENYDKGRFNPELSSEQVHKLLSLFQPISPTQNSPSLRVTGEQGHLPPGERYRSGGLKYSRPLVDSRFAPSLRPPPVNHPNVLAARMAPAPHIMGPHHVPSAWLPPLTGLTDAYRPSDAGLAPSQDAFGRAVTRTDWPPPRDVYYHHTTAAGLPPSEGTYRQSAATSGLPPPRESYYQQQMAAGLPPSWDAYRQPIAATGLPPSTNSYYQYPFASGMPHPGDAYYQPSTGLLPPRDAFYQPATSLPPPENEYYQPATDLPPGRDAYHQHSTGLPTHGDAYYRPTTGLLSGNDSNYAAPAPCNQLHSQAYNPENPFLFENFGAAQPMISGDTEPPPVPPSRDYRSLK</sequence>
<organism evidence="3 4">
    <name type="scientific">Colocasia esculenta</name>
    <name type="common">Wild taro</name>
    <name type="synonym">Arum esculentum</name>
    <dbReference type="NCBI Taxonomy" id="4460"/>
    <lineage>
        <taxon>Eukaryota</taxon>
        <taxon>Viridiplantae</taxon>
        <taxon>Streptophyta</taxon>
        <taxon>Embryophyta</taxon>
        <taxon>Tracheophyta</taxon>
        <taxon>Spermatophyta</taxon>
        <taxon>Magnoliopsida</taxon>
        <taxon>Liliopsida</taxon>
        <taxon>Araceae</taxon>
        <taxon>Aroideae</taxon>
        <taxon>Colocasieae</taxon>
        <taxon>Colocasia</taxon>
    </lineage>
</organism>
<protein>
    <recommendedName>
        <fullName evidence="2">DCD domain-containing protein</fullName>
    </recommendedName>
</protein>
<feature type="region of interest" description="Disordered" evidence="1">
    <location>
        <begin position="313"/>
        <end position="333"/>
    </location>
</feature>
<dbReference type="OrthoDB" id="1920894at2759"/>
<evidence type="ECO:0000313" key="4">
    <source>
        <dbReference type="Proteomes" id="UP000652761"/>
    </source>
</evidence>
<gene>
    <name evidence="3" type="ORF">Taro_043367</name>
</gene>
<dbReference type="Pfam" id="PF10539">
    <property type="entry name" value="Dev_Cell_Death"/>
    <property type="match status" value="1"/>
</dbReference>
<dbReference type="PANTHER" id="PTHR46444:SF19">
    <property type="entry name" value="OS02G0745600 PROTEIN"/>
    <property type="match status" value="1"/>
</dbReference>
<feature type="domain" description="DCD" evidence="2">
    <location>
        <begin position="60"/>
        <end position="186"/>
    </location>
</feature>
<keyword evidence="4" id="KW-1185">Reference proteome</keyword>
<dbReference type="PROSITE" id="PS51222">
    <property type="entry name" value="DCD"/>
    <property type="match status" value="1"/>
</dbReference>
<proteinExistence type="predicted"/>
<feature type="region of interest" description="Disordered" evidence="1">
    <location>
        <begin position="482"/>
        <end position="505"/>
    </location>
</feature>
<dbReference type="InterPro" id="IPR013989">
    <property type="entry name" value="Dev_and_cell_death_domain"/>
</dbReference>
<name>A0A843WVK5_COLES</name>
<dbReference type="Proteomes" id="UP000652761">
    <property type="component" value="Unassembled WGS sequence"/>
</dbReference>
<feature type="compositionally biased region" description="Basic residues" evidence="1">
    <location>
        <begin position="1"/>
        <end position="11"/>
    </location>
</feature>
<dbReference type="AlphaFoldDB" id="A0A843WVK5"/>
<evidence type="ECO:0000259" key="2">
    <source>
        <dbReference type="PROSITE" id="PS51222"/>
    </source>
</evidence>
<feature type="region of interest" description="Disordered" evidence="1">
    <location>
        <begin position="191"/>
        <end position="215"/>
    </location>
</feature>
<evidence type="ECO:0000313" key="3">
    <source>
        <dbReference type="EMBL" id="MQM10478.1"/>
    </source>
</evidence>
<feature type="region of interest" description="Disordered" evidence="1">
    <location>
        <begin position="1"/>
        <end position="58"/>
    </location>
</feature>
<evidence type="ECO:0000256" key="1">
    <source>
        <dbReference type="SAM" id="MobiDB-lite"/>
    </source>
</evidence>
<reference evidence="3" key="1">
    <citation type="submission" date="2017-07" db="EMBL/GenBank/DDBJ databases">
        <title>Taro Niue Genome Assembly and Annotation.</title>
        <authorList>
            <person name="Atibalentja N."/>
            <person name="Keating K."/>
            <person name="Fields C.J."/>
        </authorList>
    </citation>
    <scope>NUCLEOTIDE SEQUENCE</scope>
    <source>
        <strain evidence="3">Niue_2</strain>
        <tissue evidence="3">Leaf</tissue>
    </source>
</reference>
<accession>A0A843WVK5</accession>
<dbReference type="SMART" id="SM00767">
    <property type="entry name" value="DCD"/>
    <property type="match status" value="1"/>
</dbReference>
<feature type="compositionally biased region" description="Basic residues" evidence="1">
    <location>
        <begin position="20"/>
        <end position="30"/>
    </location>
</feature>
<dbReference type="PANTHER" id="PTHR46444">
    <property type="entry name" value="DCD (DEVELOPMENT AND CELL DEATH) DOMAIN PROTEIN-RELATED"/>
    <property type="match status" value="1"/>
</dbReference>